<keyword evidence="5" id="KW-1185">Reference proteome</keyword>
<dbReference type="EMBL" id="JAHRHJ020000003">
    <property type="protein sequence ID" value="KAH9321841.1"/>
    <property type="molecule type" value="Genomic_DNA"/>
</dbReference>
<dbReference type="AlphaFoldDB" id="A0AA38GF01"/>
<proteinExistence type="predicted"/>
<evidence type="ECO:0000256" key="2">
    <source>
        <dbReference type="ARBA" id="ARBA00023242"/>
    </source>
</evidence>
<comment type="caution">
    <text evidence="4">The sequence shown here is derived from an EMBL/GenBank/DDBJ whole genome shotgun (WGS) entry which is preliminary data.</text>
</comment>
<dbReference type="InterPro" id="IPR023779">
    <property type="entry name" value="Chromodomain_CS"/>
</dbReference>
<dbReference type="PROSITE" id="PS00598">
    <property type="entry name" value="CHROMO_1"/>
    <property type="match status" value="1"/>
</dbReference>
<dbReference type="InterPro" id="IPR000953">
    <property type="entry name" value="Chromo/chromo_shadow_dom"/>
</dbReference>
<protein>
    <recommendedName>
        <fullName evidence="3">Chromo domain-containing protein</fullName>
    </recommendedName>
</protein>
<feature type="non-terminal residue" evidence="4">
    <location>
        <position position="76"/>
    </location>
</feature>
<comment type="subcellular location">
    <subcellularLocation>
        <location evidence="1">Nucleus</location>
    </subcellularLocation>
</comment>
<accession>A0AA38GF01</accession>
<feature type="non-terminal residue" evidence="4">
    <location>
        <position position="1"/>
    </location>
</feature>
<evidence type="ECO:0000313" key="4">
    <source>
        <dbReference type="EMBL" id="KAH9321841.1"/>
    </source>
</evidence>
<reference evidence="4 5" key="1">
    <citation type="journal article" date="2021" name="Nat. Plants">
        <title>The Taxus genome provides insights into paclitaxel biosynthesis.</title>
        <authorList>
            <person name="Xiong X."/>
            <person name="Gou J."/>
            <person name="Liao Q."/>
            <person name="Li Y."/>
            <person name="Zhou Q."/>
            <person name="Bi G."/>
            <person name="Li C."/>
            <person name="Du R."/>
            <person name="Wang X."/>
            <person name="Sun T."/>
            <person name="Guo L."/>
            <person name="Liang H."/>
            <person name="Lu P."/>
            <person name="Wu Y."/>
            <person name="Zhang Z."/>
            <person name="Ro D.K."/>
            <person name="Shang Y."/>
            <person name="Huang S."/>
            <person name="Yan J."/>
        </authorList>
    </citation>
    <scope>NUCLEOTIDE SEQUENCE [LARGE SCALE GENOMIC DNA]</scope>
    <source>
        <strain evidence="4">Ta-2019</strain>
    </source>
</reference>
<dbReference type="InterPro" id="IPR016197">
    <property type="entry name" value="Chromo-like_dom_sf"/>
</dbReference>
<name>A0AA38GF01_TAXCH</name>
<sequence>VIGQKFKAQTELLELDEEGRIILDLEKILQTRTKRLRTIDIKEYLIKWNNLSIEDASWEDEGFLQQHPGLFNVENN</sequence>
<gene>
    <name evidence="4" type="ORF">KI387_016480</name>
</gene>
<dbReference type="Proteomes" id="UP000824469">
    <property type="component" value="Unassembled WGS sequence"/>
</dbReference>
<dbReference type="PROSITE" id="PS50013">
    <property type="entry name" value="CHROMO_2"/>
    <property type="match status" value="1"/>
</dbReference>
<keyword evidence="2" id="KW-0539">Nucleus</keyword>
<dbReference type="InterPro" id="IPR023780">
    <property type="entry name" value="Chromo_domain"/>
</dbReference>
<dbReference type="GO" id="GO:0005634">
    <property type="term" value="C:nucleus"/>
    <property type="evidence" value="ECO:0007669"/>
    <property type="project" value="UniProtKB-SubCell"/>
</dbReference>
<evidence type="ECO:0000259" key="3">
    <source>
        <dbReference type="PROSITE" id="PS50013"/>
    </source>
</evidence>
<evidence type="ECO:0000313" key="5">
    <source>
        <dbReference type="Proteomes" id="UP000824469"/>
    </source>
</evidence>
<feature type="domain" description="Chromo" evidence="3">
    <location>
        <begin position="23"/>
        <end position="76"/>
    </location>
</feature>
<dbReference type="CDD" id="cd00024">
    <property type="entry name" value="CD_CSD"/>
    <property type="match status" value="1"/>
</dbReference>
<evidence type="ECO:0000256" key="1">
    <source>
        <dbReference type="ARBA" id="ARBA00004123"/>
    </source>
</evidence>
<dbReference type="SUPFAM" id="SSF54160">
    <property type="entry name" value="Chromo domain-like"/>
    <property type="match status" value="1"/>
</dbReference>
<organism evidence="4 5">
    <name type="scientific">Taxus chinensis</name>
    <name type="common">Chinese yew</name>
    <name type="synonym">Taxus wallichiana var. chinensis</name>
    <dbReference type="NCBI Taxonomy" id="29808"/>
    <lineage>
        <taxon>Eukaryota</taxon>
        <taxon>Viridiplantae</taxon>
        <taxon>Streptophyta</taxon>
        <taxon>Embryophyta</taxon>
        <taxon>Tracheophyta</taxon>
        <taxon>Spermatophyta</taxon>
        <taxon>Pinopsida</taxon>
        <taxon>Pinidae</taxon>
        <taxon>Conifers II</taxon>
        <taxon>Cupressales</taxon>
        <taxon>Taxaceae</taxon>
        <taxon>Taxus</taxon>
    </lineage>
</organism>
<dbReference type="Pfam" id="PF00385">
    <property type="entry name" value="Chromo"/>
    <property type="match status" value="1"/>
</dbReference>
<dbReference type="Gene3D" id="2.40.50.40">
    <property type="match status" value="1"/>
</dbReference>